<feature type="domain" description="Reverse transcriptase" evidence="10">
    <location>
        <begin position="36"/>
        <end position="247"/>
    </location>
</feature>
<evidence type="ECO:0000256" key="8">
    <source>
        <dbReference type="ARBA" id="ARBA00034120"/>
    </source>
</evidence>
<evidence type="ECO:0000256" key="4">
    <source>
        <dbReference type="ARBA" id="ARBA00022723"/>
    </source>
</evidence>
<keyword evidence="6 11" id="KW-0695">RNA-directed DNA polymerase</keyword>
<dbReference type="PANTHER" id="PTHR34047">
    <property type="entry name" value="NUCLEAR INTRON MATURASE 1, MITOCHONDRIAL-RELATED"/>
    <property type="match status" value="1"/>
</dbReference>
<evidence type="ECO:0000259" key="10">
    <source>
        <dbReference type="PROSITE" id="PS50878"/>
    </source>
</evidence>
<evidence type="ECO:0000313" key="11">
    <source>
        <dbReference type="EMBL" id="HJC67639.1"/>
    </source>
</evidence>
<evidence type="ECO:0000256" key="1">
    <source>
        <dbReference type="ARBA" id="ARBA00012493"/>
    </source>
</evidence>
<dbReference type="GO" id="GO:0003723">
    <property type="term" value="F:RNA binding"/>
    <property type="evidence" value="ECO:0007669"/>
    <property type="project" value="InterPro"/>
</dbReference>
<comment type="caution">
    <text evidence="11">The sequence shown here is derived from an EMBL/GenBank/DDBJ whole genome shotgun (WGS) entry which is preliminary data.</text>
</comment>
<reference evidence="11" key="1">
    <citation type="journal article" date="2021" name="PeerJ">
        <title>Extensive microbial diversity within the chicken gut microbiome revealed by metagenomics and culture.</title>
        <authorList>
            <person name="Gilroy R."/>
            <person name="Ravi A."/>
            <person name="Getino M."/>
            <person name="Pursley I."/>
            <person name="Horton D.L."/>
            <person name="Alikhan N.F."/>
            <person name="Baker D."/>
            <person name="Gharbi K."/>
            <person name="Hall N."/>
            <person name="Watson M."/>
            <person name="Adriaenssens E.M."/>
            <person name="Foster-Nyarko E."/>
            <person name="Jarju S."/>
            <person name="Secka A."/>
            <person name="Antonio M."/>
            <person name="Oren A."/>
            <person name="Chaudhuri R.R."/>
            <person name="La Ragione R."/>
            <person name="Hildebrand F."/>
            <person name="Pallen M.J."/>
        </authorList>
    </citation>
    <scope>NUCLEOTIDE SEQUENCE</scope>
    <source>
        <strain evidence="11">CHK198-12963</strain>
    </source>
</reference>
<accession>A0A9D2PWG2</accession>
<keyword evidence="3" id="KW-0548">Nucleotidyltransferase</keyword>
<name>A0A9D2PWG2_9FIRM</name>
<dbReference type="PANTHER" id="PTHR34047:SF7">
    <property type="entry name" value="RNA-DIRECTED DNA POLYMERASE"/>
    <property type="match status" value="1"/>
</dbReference>
<evidence type="ECO:0000256" key="2">
    <source>
        <dbReference type="ARBA" id="ARBA00022679"/>
    </source>
</evidence>
<evidence type="ECO:0000256" key="6">
    <source>
        <dbReference type="ARBA" id="ARBA00022918"/>
    </source>
</evidence>
<evidence type="ECO:0000256" key="3">
    <source>
        <dbReference type="ARBA" id="ARBA00022695"/>
    </source>
</evidence>
<evidence type="ECO:0000256" key="9">
    <source>
        <dbReference type="ARBA" id="ARBA00048173"/>
    </source>
</evidence>
<keyword evidence="2" id="KW-0808">Transferase</keyword>
<dbReference type="AlphaFoldDB" id="A0A9D2PWG2"/>
<dbReference type="Pfam" id="PF00078">
    <property type="entry name" value="RVT_1"/>
    <property type="match status" value="1"/>
</dbReference>
<proteinExistence type="inferred from homology"/>
<keyword evidence="5" id="KW-0460">Magnesium</keyword>
<dbReference type="SUPFAM" id="SSF56672">
    <property type="entry name" value="DNA/RNA polymerases"/>
    <property type="match status" value="1"/>
</dbReference>
<sequence>MGKGDVWKYCEKNQITEMILSLELLPSSRWERDQILSCLYALSNHPEEHYHPVWIPKRSGGFRRLDVPDPLLKQVQRNILRHVLEGFSVSPAAVAYQKNRCAADGAVIHRGKPLVLKLDINDFFGSITFPFVLGYGFPAAYFPEEVRVLLASLCCCRQRLPQGAPSSPALSNLVMRSFDDIMVSWCAAQGIVYTRYCDDMTFSGDFNPALVIGRVRGLLEPMGMELNRKKTEVCSQADRQVVTGITVNQVCQLPREDRRKLRQEVYLCLRHGAEGIEPAASVRRLERILGKVSYLLQVRPDDRWFLERRDMLKDMLRKERKRVYES</sequence>
<dbReference type="InterPro" id="IPR000477">
    <property type="entry name" value="RT_dom"/>
</dbReference>
<evidence type="ECO:0000256" key="7">
    <source>
        <dbReference type="ARBA" id="ARBA00023118"/>
    </source>
</evidence>
<evidence type="ECO:0000313" key="12">
    <source>
        <dbReference type="Proteomes" id="UP000823863"/>
    </source>
</evidence>
<dbReference type="InterPro" id="IPR043502">
    <property type="entry name" value="DNA/RNA_pol_sf"/>
</dbReference>
<keyword evidence="7" id="KW-0051">Antiviral defense</keyword>
<comment type="similarity">
    <text evidence="8">Belongs to the bacterial reverse transcriptase family.</text>
</comment>
<keyword evidence="4" id="KW-0479">Metal-binding</keyword>
<dbReference type="EC" id="2.7.7.49" evidence="1"/>
<dbReference type="GO" id="GO:0051607">
    <property type="term" value="P:defense response to virus"/>
    <property type="evidence" value="ECO:0007669"/>
    <property type="project" value="UniProtKB-KW"/>
</dbReference>
<evidence type="ECO:0000256" key="5">
    <source>
        <dbReference type="ARBA" id="ARBA00022842"/>
    </source>
</evidence>
<reference evidence="11" key="2">
    <citation type="submission" date="2021-04" db="EMBL/GenBank/DDBJ databases">
        <authorList>
            <person name="Gilroy R."/>
        </authorList>
    </citation>
    <scope>NUCLEOTIDE SEQUENCE</scope>
    <source>
        <strain evidence="11">CHK198-12963</strain>
    </source>
</reference>
<protein>
    <recommendedName>
        <fullName evidence="1">RNA-directed DNA polymerase</fullName>
        <ecNumber evidence="1">2.7.7.49</ecNumber>
    </recommendedName>
</protein>
<dbReference type="PROSITE" id="PS50878">
    <property type="entry name" value="RT_POL"/>
    <property type="match status" value="1"/>
</dbReference>
<dbReference type="Proteomes" id="UP000823863">
    <property type="component" value="Unassembled WGS sequence"/>
</dbReference>
<gene>
    <name evidence="11" type="ORF">H9931_13155</name>
</gene>
<dbReference type="CDD" id="cd03487">
    <property type="entry name" value="RT_Bac_retron_II"/>
    <property type="match status" value="1"/>
</dbReference>
<organism evidence="11 12">
    <name type="scientific">Candidatus Enterocloster excrementigallinarum</name>
    <dbReference type="NCBI Taxonomy" id="2838558"/>
    <lineage>
        <taxon>Bacteria</taxon>
        <taxon>Bacillati</taxon>
        <taxon>Bacillota</taxon>
        <taxon>Clostridia</taxon>
        <taxon>Lachnospirales</taxon>
        <taxon>Lachnospiraceae</taxon>
        <taxon>Enterocloster</taxon>
    </lineage>
</organism>
<dbReference type="InterPro" id="IPR051083">
    <property type="entry name" value="GrpII_Intron_Splice-Mob/Def"/>
</dbReference>
<dbReference type="GO" id="GO:0003964">
    <property type="term" value="F:RNA-directed DNA polymerase activity"/>
    <property type="evidence" value="ECO:0007669"/>
    <property type="project" value="UniProtKB-KW"/>
</dbReference>
<dbReference type="InterPro" id="IPR000123">
    <property type="entry name" value="Reverse_transcriptase_msDNA"/>
</dbReference>
<comment type="catalytic activity">
    <reaction evidence="9">
        <text>DNA(n) + a 2'-deoxyribonucleoside 5'-triphosphate = DNA(n+1) + diphosphate</text>
        <dbReference type="Rhea" id="RHEA:22508"/>
        <dbReference type="Rhea" id="RHEA-COMP:17339"/>
        <dbReference type="Rhea" id="RHEA-COMP:17340"/>
        <dbReference type="ChEBI" id="CHEBI:33019"/>
        <dbReference type="ChEBI" id="CHEBI:61560"/>
        <dbReference type="ChEBI" id="CHEBI:173112"/>
        <dbReference type="EC" id="2.7.7.49"/>
    </reaction>
</comment>
<dbReference type="GO" id="GO:0046872">
    <property type="term" value="F:metal ion binding"/>
    <property type="evidence" value="ECO:0007669"/>
    <property type="project" value="UniProtKB-KW"/>
</dbReference>
<dbReference type="PRINTS" id="PR00866">
    <property type="entry name" value="RNADNAPOLMS"/>
</dbReference>
<dbReference type="EMBL" id="DWWB01000077">
    <property type="protein sequence ID" value="HJC67639.1"/>
    <property type="molecule type" value="Genomic_DNA"/>
</dbReference>